<comment type="caution">
    <text evidence="9">The sequence shown here is derived from an EMBL/GenBank/DDBJ whole genome shotgun (WGS) entry which is preliminary data.</text>
</comment>
<dbReference type="InterPro" id="IPR006575">
    <property type="entry name" value="RWD_dom"/>
</dbReference>
<feature type="region of interest" description="Disordered" evidence="7">
    <location>
        <begin position="321"/>
        <end position="364"/>
    </location>
</feature>
<dbReference type="Pfam" id="PF05773">
    <property type="entry name" value="RWD"/>
    <property type="match status" value="1"/>
</dbReference>
<dbReference type="InterPro" id="IPR016135">
    <property type="entry name" value="UBQ-conjugating_enzyme/RWD"/>
</dbReference>
<evidence type="ECO:0000313" key="9">
    <source>
        <dbReference type="EMBL" id="KAJ3182388.1"/>
    </source>
</evidence>
<dbReference type="Gene3D" id="3.30.230.30">
    <property type="entry name" value="Impact, N-terminal domain"/>
    <property type="match status" value="1"/>
</dbReference>
<evidence type="ECO:0000313" key="10">
    <source>
        <dbReference type="Proteomes" id="UP001212152"/>
    </source>
</evidence>
<dbReference type="GO" id="GO:0140469">
    <property type="term" value="P:GCN2-mediated signaling"/>
    <property type="evidence" value="ECO:0007669"/>
    <property type="project" value="TreeGrafter"/>
</dbReference>
<evidence type="ECO:0000256" key="4">
    <source>
        <dbReference type="ARBA" id="ARBA00022491"/>
    </source>
</evidence>
<reference evidence="9" key="1">
    <citation type="submission" date="2020-05" db="EMBL/GenBank/DDBJ databases">
        <title>Phylogenomic resolution of chytrid fungi.</title>
        <authorList>
            <person name="Stajich J.E."/>
            <person name="Amses K."/>
            <person name="Simmons R."/>
            <person name="Seto K."/>
            <person name="Myers J."/>
            <person name="Bonds A."/>
            <person name="Quandt C.A."/>
            <person name="Barry K."/>
            <person name="Liu P."/>
            <person name="Grigoriev I."/>
            <person name="Longcore J.E."/>
            <person name="James T.Y."/>
        </authorList>
    </citation>
    <scope>NUCLEOTIDE SEQUENCE</scope>
    <source>
        <strain evidence="9">JEL0379</strain>
    </source>
</reference>
<name>A0AAD5XTC2_9FUNG</name>
<dbReference type="SUPFAM" id="SSF54495">
    <property type="entry name" value="UBC-like"/>
    <property type="match status" value="1"/>
</dbReference>
<dbReference type="Gene3D" id="3.40.50.150">
    <property type="entry name" value="Vaccinia Virus protein VP39"/>
    <property type="match status" value="1"/>
</dbReference>
<feature type="compositionally biased region" description="Polar residues" evidence="7">
    <location>
        <begin position="326"/>
        <end position="336"/>
    </location>
</feature>
<proteinExistence type="inferred from homology"/>
<dbReference type="PANTHER" id="PTHR16301:SF25">
    <property type="entry name" value="PROTEIN IMPACT"/>
    <property type="match status" value="1"/>
</dbReference>
<dbReference type="Gene3D" id="3.10.110.10">
    <property type="entry name" value="Ubiquitin Conjugating Enzyme"/>
    <property type="match status" value="1"/>
</dbReference>
<protein>
    <recommendedName>
        <fullName evidence="8">RWD domain-containing protein</fullName>
    </recommendedName>
</protein>
<dbReference type="AlphaFoldDB" id="A0AAD5XTC2"/>
<dbReference type="SUPFAM" id="SSF54211">
    <property type="entry name" value="Ribosomal protein S5 domain 2-like"/>
    <property type="match status" value="1"/>
</dbReference>
<dbReference type="CDD" id="cd23821">
    <property type="entry name" value="RWD_IMPACT"/>
    <property type="match status" value="1"/>
</dbReference>
<accession>A0AAD5XTC2</accession>
<sequence length="590" mass="63129">MNPSEEAENRVLQEEEILALSSIYDADFTSDSPDSFTIRFRVPADPSDATTAAKELEIVLACHLPTTYPSREPPYYELVTDWRNGAGIPFGVSDVLRRGVDDAFTAAFVEGEVCVFEWVEALKMILETRYGIDDGTNAEARRPSSEAVAATKPTAAVAEDDHDGEDLAADAHGNAFPMTLPPNCPPIAHSSEPLVERKSVFVAHAAPIASAADAALVVAALLTNKRIRRATHNIVAWRVLDHGIVRQDCADDGETAAGGRLLHMLDLAKADGVVVVVSRWYGGIQLGPARFKCINNCARKLLESEGYITAGEGKKGRNIAARGVSRSATDDGTLSTDSDHDVDGVSYTTSEETDSDGNEVATGATTGTTRHITFLRPPPAVPVSIMLHELLDPAYGVYLWPSALVLAAWISYNAQLFPTTRILELGCGTALPGLVAAQCGAAQVVLTDTATAPQVLANAFRSVQTNGLASRCVVTPLAWGDFDAPALAVLDAGYDFVFGADVFYEPAMFESALASVARCLRKSAPGAVFVTTYQERSCRRSVAHLMDRYGLVARLVNKNEFGGWGEGWNMDGGLPSGISSVVLLVIRRKD</sequence>
<dbReference type="Pfam" id="PF01205">
    <property type="entry name" value="Impact_N"/>
    <property type="match status" value="1"/>
</dbReference>
<dbReference type="InterPro" id="IPR020568">
    <property type="entry name" value="Ribosomal_Su5_D2-typ_SF"/>
</dbReference>
<keyword evidence="6" id="KW-0346">Stress response</keyword>
<gene>
    <name evidence="9" type="ORF">HDU87_008552</name>
</gene>
<dbReference type="InterPro" id="IPR001498">
    <property type="entry name" value="Impact_N"/>
</dbReference>
<dbReference type="Proteomes" id="UP001212152">
    <property type="component" value="Unassembled WGS sequence"/>
</dbReference>
<organism evidence="9 10">
    <name type="scientific">Geranomyces variabilis</name>
    <dbReference type="NCBI Taxonomy" id="109894"/>
    <lineage>
        <taxon>Eukaryota</taxon>
        <taxon>Fungi</taxon>
        <taxon>Fungi incertae sedis</taxon>
        <taxon>Chytridiomycota</taxon>
        <taxon>Chytridiomycota incertae sedis</taxon>
        <taxon>Chytridiomycetes</taxon>
        <taxon>Spizellomycetales</taxon>
        <taxon>Powellomycetaceae</taxon>
        <taxon>Geranomyces</taxon>
    </lineage>
</organism>
<evidence type="ECO:0000259" key="8">
    <source>
        <dbReference type="PROSITE" id="PS50908"/>
    </source>
</evidence>
<keyword evidence="10" id="KW-1185">Reference proteome</keyword>
<dbReference type="GO" id="GO:0005737">
    <property type="term" value="C:cytoplasm"/>
    <property type="evidence" value="ECO:0007669"/>
    <property type="project" value="UniProtKB-SubCell"/>
</dbReference>
<dbReference type="CDD" id="cd02440">
    <property type="entry name" value="AdoMet_MTases"/>
    <property type="match status" value="1"/>
</dbReference>
<keyword evidence="3" id="KW-0963">Cytoplasm</keyword>
<evidence type="ECO:0000256" key="5">
    <source>
        <dbReference type="ARBA" id="ARBA00022845"/>
    </source>
</evidence>
<keyword evidence="4" id="KW-0678">Repressor</keyword>
<dbReference type="GO" id="GO:0006446">
    <property type="term" value="P:regulation of translational initiation"/>
    <property type="evidence" value="ECO:0007669"/>
    <property type="project" value="TreeGrafter"/>
</dbReference>
<feature type="domain" description="RWD" evidence="8">
    <location>
        <begin position="15"/>
        <end position="129"/>
    </location>
</feature>
<dbReference type="EMBL" id="JADGJQ010000009">
    <property type="protein sequence ID" value="KAJ3182388.1"/>
    <property type="molecule type" value="Genomic_DNA"/>
</dbReference>
<dbReference type="SMART" id="SM00591">
    <property type="entry name" value="RWD"/>
    <property type="match status" value="1"/>
</dbReference>
<dbReference type="PROSITE" id="PS50908">
    <property type="entry name" value="RWD"/>
    <property type="match status" value="1"/>
</dbReference>
<dbReference type="InterPro" id="IPR019410">
    <property type="entry name" value="Methyltransf_16"/>
</dbReference>
<keyword evidence="5" id="KW-0810">Translation regulation</keyword>
<evidence type="ECO:0000256" key="7">
    <source>
        <dbReference type="SAM" id="MobiDB-lite"/>
    </source>
</evidence>
<evidence type="ECO:0000256" key="1">
    <source>
        <dbReference type="ARBA" id="ARBA00004496"/>
    </source>
</evidence>
<comment type="subcellular location">
    <subcellularLocation>
        <location evidence="1">Cytoplasm</location>
    </subcellularLocation>
</comment>
<dbReference type="SUPFAM" id="SSF53335">
    <property type="entry name" value="S-adenosyl-L-methionine-dependent methyltransferases"/>
    <property type="match status" value="1"/>
</dbReference>
<dbReference type="InterPro" id="IPR029063">
    <property type="entry name" value="SAM-dependent_MTases_sf"/>
</dbReference>
<dbReference type="InterPro" id="IPR023582">
    <property type="entry name" value="Impact"/>
</dbReference>
<dbReference type="Pfam" id="PF10294">
    <property type="entry name" value="Methyltransf_16"/>
    <property type="match status" value="1"/>
</dbReference>
<evidence type="ECO:0000256" key="3">
    <source>
        <dbReference type="ARBA" id="ARBA00022490"/>
    </source>
</evidence>
<evidence type="ECO:0000256" key="6">
    <source>
        <dbReference type="ARBA" id="ARBA00023016"/>
    </source>
</evidence>
<comment type="similarity">
    <text evidence="2">Belongs to the IMPACT family.</text>
</comment>
<evidence type="ECO:0000256" key="2">
    <source>
        <dbReference type="ARBA" id="ARBA00007665"/>
    </source>
</evidence>
<dbReference type="PANTHER" id="PTHR16301">
    <property type="entry name" value="IMPACT-RELATED"/>
    <property type="match status" value="1"/>
</dbReference>
<dbReference type="InterPro" id="IPR036956">
    <property type="entry name" value="Impact_N_sf"/>
</dbReference>